<dbReference type="EMBL" id="CP002039">
    <property type="protein sequence ID" value="ADJ62815.1"/>
    <property type="molecule type" value="Genomic_DNA"/>
</dbReference>
<accession>D8INZ5</accession>
<dbReference type="STRING" id="757424.Hsero_1299"/>
<organism evidence="2 3">
    <name type="scientific">Herbaspirillum seropedicae (strain SmR1)</name>
    <dbReference type="NCBI Taxonomy" id="757424"/>
    <lineage>
        <taxon>Bacteria</taxon>
        <taxon>Pseudomonadati</taxon>
        <taxon>Pseudomonadota</taxon>
        <taxon>Betaproteobacteria</taxon>
        <taxon>Burkholderiales</taxon>
        <taxon>Oxalobacteraceae</taxon>
        <taxon>Herbaspirillum</taxon>
    </lineage>
</organism>
<feature type="region of interest" description="Disordered" evidence="1">
    <location>
        <begin position="107"/>
        <end position="143"/>
    </location>
</feature>
<reference evidence="2 3" key="1">
    <citation type="submission" date="2010-04" db="EMBL/GenBank/DDBJ databases">
        <title>The genome of Herbaspirillum seropedicae SmR1, an endophytic, nitrogen-fixing, plant-growth promoting beta-Proteobacteria.</title>
        <authorList>
            <person name="Pedrosa F.O."/>
            <person name="Monteiro R.A."/>
            <person name="Wassem R."/>
            <person name="Cruz L.M."/>
            <person name="Ayub R.A."/>
            <person name="Colauto N.B."/>
            <person name="Fernandez M.A."/>
            <person name="Fungaro M.H.P."/>
            <person name="Grisard E.C."/>
            <person name="Hungria M."/>
            <person name="Madeira H.M.F."/>
            <person name="Nodari R.O."/>
            <person name="Osaku C.A."/>
            <person name="Petzl-Erler M.L."/>
            <person name="Terenzi H."/>
            <person name="Vieira L.G.E."/>
            <person name="Almeida M.I.M."/>
            <person name="Alves L.R."/>
            <person name="Arantes O.M.N."/>
            <person name="Balsanelli E."/>
            <person name="Barcellos F.G."/>
            <person name="Baura V.A."/>
            <person name="Binde D.R."/>
            <person name="Campo R.J."/>
            <person name="Chubatsu L.S."/>
            <person name="Chueire L.M.O."/>
            <person name="Ciferri R.R."/>
            <person name="Correa L.C."/>
            <person name="da Conceicao Silva J.L."/>
            <person name="Dabul A.N.G."/>
            <person name="Dambros B.P."/>
            <person name="Faoro H."/>
            <person name="Favetti A."/>
            <person name="Friedermann G."/>
            <person name="Furlaneto M.C."/>
            <person name="Gasques L.S."/>
            <person name="Gimenes C.C.T."/>
            <person name="Gioppo N.M.R."/>
            <person name="Glienke-Blanco C."/>
            <person name="Godoy L.P."/>
            <person name="Guerra M.P."/>
            <person name="Karp S."/>
            <person name="Kava-Cordeiro V."/>
            <person name="Margarido V.P."/>
            <person name="Mathioni S.M."/>
            <person name="Menck-Soares M.A."/>
            <person name="Murace N.K."/>
            <person name="Nicolas M.F."/>
            <person name="Oliveira C.E.C."/>
            <person name="Pagnan N.A.B."/>
            <person name="Pamphile J.A."/>
            <person name="Patussi E.V."/>
            <person name="Pereira L.F.P."/>
            <person name="Pereira-Ferrari L."/>
            <person name="Pinto F.G.S."/>
            <person name="Precoma C."/>
            <person name="Prioli A.J."/>
            <person name="Prioli S.M.A.P."/>
            <person name="Raittz R.T."/>
            <person name="Ramos H.J.O."/>
            <person name="Ribeiro E.M.S.F."/>
            <person name="Rigo L.U."/>
            <person name="Rocha C.L.M.S.C."/>
            <person name="Rocha S.N."/>
            <person name="Santos K."/>
            <person name="Satori D."/>
            <person name="Silva A.G."/>
            <person name="Simao R.C.G."/>
            <person name="Soares M.A.M."/>
            <person name="Souza E.M."/>
            <person name="Steffens M.B.R."/>
            <person name="Steindel M."/>
            <person name="Tadra-Sfeir M.Z."/>
            <person name="Takahashi E.K."/>
            <person name="Torres R.A."/>
            <person name="Valle J.S."/>
            <person name="Vernal J.I."/>
            <person name="Vilas-Boas L.A."/>
            <person name="Watanabe M.A.E."/>
            <person name="Weiss V.A."/>
            <person name="Yates M.A."/>
            <person name="Souza E.M."/>
        </authorList>
    </citation>
    <scope>NUCLEOTIDE SEQUENCE [LARGE SCALE GENOMIC DNA]</scope>
    <source>
        <strain evidence="2 3">SmR1</strain>
    </source>
</reference>
<feature type="region of interest" description="Disordered" evidence="1">
    <location>
        <begin position="28"/>
        <end position="68"/>
    </location>
</feature>
<evidence type="ECO:0000256" key="1">
    <source>
        <dbReference type="SAM" id="MobiDB-lite"/>
    </source>
</evidence>
<dbReference type="HOGENOM" id="CLU_1803547_0_0_4"/>
<sequence length="143" mass="15174">MDLDGWLRRSWRPHRGHRFFLRAAGSRLARAGAPGRRSGPAGSGPGDRPRAAAVAADRRPCQNCRPAPPRTVAVVAAPPHPQRWARRPGGPVARSVRPVRRACAGLRSCPPPPGPAAAGLASAGCRGGRVRTRPRPHPAIRGR</sequence>
<dbReference type="Proteomes" id="UP000000329">
    <property type="component" value="Chromosome"/>
</dbReference>
<feature type="compositionally biased region" description="Low complexity" evidence="1">
    <location>
        <begin position="28"/>
        <end position="40"/>
    </location>
</feature>
<dbReference type="KEGG" id="hse:Hsero_1299"/>
<evidence type="ECO:0000313" key="3">
    <source>
        <dbReference type="Proteomes" id="UP000000329"/>
    </source>
</evidence>
<keyword evidence="3" id="KW-1185">Reference proteome</keyword>
<protein>
    <submittedName>
        <fullName evidence="2">Uncharacterized protein</fullName>
    </submittedName>
</protein>
<dbReference type="AlphaFoldDB" id="D8INZ5"/>
<name>D8INZ5_HERSS</name>
<gene>
    <name evidence="2" type="ordered locus">Hsero_1299</name>
</gene>
<feature type="compositionally biased region" description="Basic residues" evidence="1">
    <location>
        <begin position="128"/>
        <end position="143"/>
    </location>
</feature>
<evidence type="ECO:0000313" key="2">
    <source>
        <dbReference type="EMBL" id="ADJ62815.1"/>
    </source>
</evidence>
<proteinExistence type="predicted"/>